<dbReference type="Gene3D" id="1.10.287.70">
    <property type="match status" value="1"/>
</dbReference>
<feature type="transmembrane region" description="Helical" evidence="15">
    <location>
        <begin position="572"/>
        <end position="592"/>
    </location>
</feature>
<evidence type="ECO:0000256" key="8">
    <source>
        <dbReference type="ARBA" id="ARBA00023136"/>
    </source>
</evidence>
<dbReference type="Pfam" id="PF01094">
    <property type="entry name" value="ANF_receptor"/>
    <property type="match status" value="1"/>
</dbReference>
<dbReference type="SUPFAM" id="SSF53850">
    <property type="entry name" value="Periplasmic binding protein-like II"/>
    <property type="match status" value="1"/>
</dbReference>
<dbReference type="SUPFAM" id="SSF53822">
    <property type="entry name" value="Periplasmic binding protein-like I"/>
    <property type="match status" value="1"/>
</dbReference>
<dbReference type="eggNOG" id="KOG1052">
    <property type="taxonomic scope" value="Eukaryota"/>
</dbReference>
<dbReference type="FunFam" id="3.40.50.2300:FF:000188">
    <property type="entry name" value="Glutamate receptor"/>
    <property type="match status" value="1"/>
</dbReference>
<keyword evidence="14" id="KW-1015">Disulfide bond</keyword>
<dbReference type="OMA" id="RMSMVVW"/>
<dbReference type="CDD" id="cd19990">
    <property type="entry name" value="PBP1_GABAb_receptor_plant"/>
    <property type="match status" value="1"/>
</dbReference>
<feature type="chain" id="PRO_5001965695" description="Glutamate receptor" evidence="16">
    <location>
        <begin position="20"/>
        <end position="887"/>
    </location>
</feature>
<comment type="function">
    <text evidence="13">Glutamate-gated receptor that probably acts as non-selective cation channel.</text>
</comment>
<evidence type="ECO:0000256" key="3">
    <source>
        <dbReference type="ARBA" id="ARBA00022448"/>
    </source>
</evidence>
<dbReference type="Gramene" id="KGN55088">
    <property type="protein sequence ID" value="KGN55088"/>
    <property type="gene ID" value="Csa_4G628850"/>
</dbReference>
<dbReference type="STRING" id="3659.A0A0A0L037"/>
<name>A0A0A0L037_CUCSA</name>
<keyword evidence="5 16" id="KW-0732">Signal</keyword>
<keyword evidence="8 13" id="KW-0472">Membrane</keyword>
<dbReference type="GO" id="GO:0015276">
    <property type="term" value="F:ligand-gated monoatomic ion channel activity"/>
    <property type="evidence" value="ECO:0000318"/>
    <property type="project" value="GO_Central"/>
</dbReference>
<dbReference type="PANTHER" id="PTHR18966">
    <property type="entry name" value="IONOTROPIC GLUTAMATE RECEPTOR"/>
    <property type="match status" value="1"/>
</dbReference>
<dbReference type="Pfam" id="PF00060">
    <property type="entry name" value="Lig_chan"/>
    <property type="match status" value="1"/>
</dbReference>
<dbReference type="Gene3D" id="3.40.190.10">
    <property type="entry name" value="Periplasmic binding protein-like II"/>
    <property type="match status" value="1"/>
</dbReference>
<evidence type="ECO:0000256" key="9">
    <source>
        <dbReference type="ARBA" id="ARBA00023170"/>
    </source>
</evidence>
<evidence type="ECO:0000256" key="5">
    <source>
        <dbReference type="ARBA" id="ARBA00022729"/>
    </source>
</evidence>
<evidence type="ECO:0000256" key="1">
    <source>
        <dbReference type="ARBA" id="ARBA00004141"/>
    </source>
</evidence>
<evidence type="ECO:0000256" key="12">
    <source>
        <dbReference type="ARBA" id="ARBA00023303"/>
    </source>
</evidence>
<dbReference type="InterPro" id="IPR017103">
    <property type="entry name" value="Iontropic_Glu_rcpt_pln"/>
</dbReference>
<reference evidence="18 19" key="2">
    <citation type="journal article" date="2009" name="PLoS ONE">
        <title>An integrated genetic and cytogenetic map of the cucumber genome.</title>
        <authorList>
            <person name="Ren Y."/>
            <person name="Zhang Z."/>
            <person name="Liu J."/>
            <person name="Staub J.E."/>
            <person name="Han Y."/>
            <person name="Cheng Z."/>
            <person name="Li X."/>
            <person name="Lu J."/>
            <person name="Miao H."/>
            <person name="Kang H."/>
            <person name="Xie B."/>
            <person name="Gu X."/>
            <person name="Wang X."/>
            <person name="Du Y."/>
            <person name="Jin W."/>
            <person name="Huang S."/>
        </authorList>
    </citation>
    <scope>NUCLEOTIDE SEQUENCE [LARGE SCALE GENOMIC DNA]</scope>
    <source>
        <strain evidence="19">cv. 9930</strain>
    </source>
</reference>
<dbReference type="AlphaFoldDB" id="A0A0A0L037"/>
<dbReference type="SMART" id="SM00079">
    <property type="entry name" value="PBPe"/>
    <property type="match status" value="1"/>
</dbReference>
<keyword evidence="7 13" id="KW-0406">Ion transport</keyword>
<reference evidence="18 19" key="1">
    <citation type="journal article" date="2009" name="Nat. Genet.">
        <title>The genome of the cucumber, Cucumis sativus L.</title>
        <authorList>
            <person name="Huang S."/>
            <person name="Li R."/>
            <person name="Zhang Z."/>
            <person name="Li L."/>
            <person name="Gu X."/>
            <person name="Fan W."/>
            <person name="Lucas W.J."/>
            <person name="Wang X."/>
            <person name="Xie B."/>
            <person name="Ni P."/>
            <person name="Ren Y."/>
            <person name="Zhu H."/>
            <person name="Li J."/>
            <person name="Lin K."/>
            <person name="Jin W."/>
            <person name="Fei Z."/>
            <person name="Li G."/>
            <person name="Staub J."/>
            <person name="Kilian A."/>
            <person name="van der Vossen E.A."/>
            <person name="Wu Y."/>
            <person name="Guo J."/>
            <person name="He J."/>
            <person name="Jia Z."/>
            <person name="Ren Y."/>
            <person name="Tian G."/>
            <person name="Lu Y."/>
            <person name="Ruan J."/>
            <person name="Qian W."/>
            <person name="Wang M."/>
            <person name="Huang Q."/>
            <person name="Li B."/>
            <person name="Xuan Z."/>
            <person name="Cao J."/>
            <person name="Asan"/>
            <person name="Wu Z."/>
            <person name="Zhang J."/>
            <person name="Cai Q."/>
            <person name="Bai Y."/>
            <person name="Zhao B."/>
            <person name="Han Y."/>
            <person name="Li Y."/>
            <person name="Li X."/>
            <person name="Wang S."/>
            <person name="Shi Q."/>
            <person name="Liu S."/>
            <person name="Cho W.K."/>
            <person name="Kim J.Y."/>
            <person name="Xu Y."/>
            <person name="Heller-Uszynska K."/>
            <person name="Miao H."/>
            <person name="Cheng Z."/>
            <person name="Zhang S."/>
            <person name="Wu J."/>
            <person name="Yang Y."/>
            <person name="Kang H."/>
            <person name="Li M."/>
            <person name="Liang H."/>
            <person name="Ren X."/>
            <person name="Shi Z."/>
            <person name="Wen M."/>
            <person name="Jian M."/>
            <person name="Yang H."/>
            <person name="Zhang G."/>
            <person name="Yang Z."/>
            <person name="Chen R."/>
            <person name="Liu S."/>
            <person name="Li J."/>
            <person name="Ma L."/>
            <person name="Liu H."/>
            <person name="Zhou Y."/>
            <person name="Zhao J."/>
            <person name="Fang X."/>
            <person name="Li G."/>
            <person name="Fang L."/>
            <person name="Li Y."/>
            <person name="Liu D."/>
            <person name="Zheng H."/>
            <person name="Zhang Y."/>
            <person name="Qin N."/>
            <person name="Li Z."/>
            <person name="Yang G."/>
            <person name="Yang S."/>
            <person name="Bolund L."/>
            <person name="Kristiansen K."/>
            <person name="Zheng H."/>
            <person name="Li S."/>
            <person name="Zhang X."/>
            <person name="Yang H."/>
            <person name="Wang J."/>
            <person name="Sun R."/>
            <person name="Zhang B."/>
            <person name="Jiang S."/>
            <person name="Wang J."/>
            <person name="Du Y."/>
            <person name="Li S."/>
        </authorList>
    </citation>
    <scope>NUCLEOTIDE SEQUENCE [LARGE SCALE GENOMIC DNA]</scope>
    <source>
        <strain evidence="19">cv. 9930</strain>
    </source>
</reference>
<keyword evidence="10" id="KW-0325">Glycoprotein</keyword>
<dbReference type="InterPro" id="IPR001320">
    <property type="entry name" value="Iontro_rcpt_C"/>
</dbReference>
<dbReference type="InterPro" id="IPR015683">
    <property type="entry name" value="Ionotropic_Glu_rcpt"/>
</dbReference>
<reference evidence="18 19" key="4">
    <citation type="journal article" date="2011" name="BMC Genomics">
        <title>RNA-Seq improves annotation of protein-coding genes in the cucumber genome.</title>
        <authorList>
            <person name="Li Z."/>
            <person name="Zhang Z."/>
            <person name="Yan P."/>
            <person name="Huang S."/>
            <person name="Fei Z."/>
            <person name="Lin K."/>
        </authorList>
    </citation>
    <scope>NUCLEOTIDE SEQUENCE [LARGE SCALE GENOMIC DNA]</scope>
    <source>
        <strain evidence="19">cv. 9930</strain>
    </source>
</reference>
<dbReference type="InterPro" id="IPR001828">
    <property type="entry name" value="ANF_lig-bd_rcpt"/>
</dbReference>
<evidence type="ECO:0000259" key="17">
    <source>
        <dbReference type="SMART" id="SM00079"/>
    </source>
</evidence>
<dbReference type="CDD" id="cd13686">
    <property type="entry name" value="GluR_Plant"/>
    <property type="match status" value="1"/>
</dbReference>
<dbReference type="InterPro" id="IPR044440">
    <property type="entry name" value="GABAb_receptor_plant_PBP1"/>
</dbReference>
<evidence type="ECO:0000256" key="7">
    <source>
        <dbReference type="ARBA" id="ARBA00023065"/>
    </source>
</evidence>
<feature type="domain" description="Ionotropic glutamate receptor C-terminal" evidence="17">
    <location>
        <begin position="438"/>
        <end position="791"/>
    </location>
</feature>
<keyword evidence="3 13" id="KW-0813">Transport</keyword>
<evidence type="ECO:0000256" key="4">
    <source>
        <dbReference type="ARBA" id="ARBA00022692"/>
    </source>
</evidence>
<comment type="subcellular location">
    <subcellularLocation>
        <location evidence="1">Membrane</location>
        <topology evidence="1">Multi-pass membrane protein</topology>
    </subcellularLocation>
</comment>
<dbReference type="GO" id="GO:0005886">
    <property type="term" value="C:plasma membrane"/>
    <property type="evidence" value="ECO:0000318"/>
    <property type="project" value="GO_Central"/>
</dbReference>
<keyword evidence="12 13" id="KW-0407">Ion channel</keyword>
<keyword evidence="6 15" id="KW-1133">Transmembrane helix</keyword>
<evidence type="ECO:0000313" key="19">
    <source>
        <dbReference type="Proteomes" id="UP000029981"/>
    </source>
</evidence>
<feature type="transmembrane region" description="Helical" evidence="15">
    <location>
        <begin position="811"/>
        <end position="831"/>
    </location>
</feature>
<sequence length="887" mass="99553">MAKFPFLFSFLFFALIVSGNHETQRTVISKMVDGVRGKIGAIVDKNSRIGKEESLAMLMAVEDFNNVNDQNFSFVIKDFKNDPNQAALAAEDLISMQQVQVLIGPQTWEAVSVVAKVGSENKIPVLALANDIPKWATERLAFLVQASPSQFNQMRAIAAIIGSWDWRLVNVIYEDGDFSTAEVFSYLEHALKDVGAEISELVSLPQFDSNLLSNELERLRRGPSRVFVVHTSFKFGLHLFQTAKEMGMMEKEYVWITTDSFTSLAHSFNVSVNSLLQGVIGVKSYFPENHPPFRKFYRRFCSRFRIEHSDEYNHEPSIFAVQAYDAVRTAAMAMSRAQGKAHRLFKFIKLADFQGLGGNIQFKDRKLVPANTFQIINVMGRSYRELGFWSVELGFSRELGKNSSTSSSLKDLGPVFWPGGYFETPRGWAIPTDARPLRIGVPTSPMFKQYVNVEGDQIGNNLSFSGLAIDLFKATLDNLCVPLPHKFYAYSGTYDDLVKQIYLKEASASNGIFLFCLSKEFDAAVGDIAIVSTRYEHAEFTHPYSEAGLVMVVPAINNRSNRALLFTKPFTLTMWIVISVVNIYNGFVVWFIERNHGPEPEGSMFSQAGTMLCSSFTTLFSLQGNRLHSNLSRMTMVVWLFVALVITQIYTANLTSMLTIQQLEPTISNIETLRRMNAFVGCGRGSFVKGYLETVLHFSTEAIKNYSTPDGLADALRNQEIAATFLEVPFAKLFLAKFCKEFMISGPTYKVGGFGFAFPRGSLLLPYVNQALLKVSETGRYRKLEDSMIAGEKCEDGEGKDGSPSLSPNSFFLLFVLSAGVSTIALTLYVYNATLKSNLQQNTIWRLMIAVMRKWGNHRRRFSRRVSEEPQTIPNNFPNVENVQSLA</sequence>
<evidence type="ECO:0000313" key="18">
    <source>
        <dbReference type="EMBL" id="KGN55088.1"/>
    </source>
</evidence>
<evidence type="ECO:0000256" key="10">
    <source>
        <dbReference type="ARBA" id="ARBA00023180"/>
    </source>
</evidence>
<dbReference type="EMBL" id="CM002925">
    <property type="protein sequence ID" value="KGN55088.1"/>
    <property type="molecule type" value="Genomic_DNA"/>
</dbReference>
<evidence type="ECO:0000256" key="2">
    <source>
        <dbReference type="ARBA" id="ARBA00008685"/>
    </source>
</evidence>
<keyword evidence="9 13" id="KW-0675">Receptor</keyword>
<dbReference type="GO" id="GO:0038023">
    <property type="term" value="F:signaling receptor activity"/>
    <property type="evidence" value="ECO:0000318"/>
    <property type="project" value="GO_Central"/>
</dbReference>
<gene>
    <name evidence="18" type="ORF">Csa_4G628850</name>
</gene>
<evidence type="ECO:0000256" key="14">
    <source>
        <dbReference type="PIRSR" id="PIRSR037090-50"/>
    </source>
</evidence>
<dbReference type="Gene3D" id="3.40.50.2300">
    <property type="match status" value="3"/>
</dbReference>
<dbReference type="Proteomes" id="UP000029981">
    <property type="component" value="Chromosome 4"/>
</dbReference>
<reference evidence="18 19" key="3">
    <citation type="journal article" date="2010" name="BMC Genomics">
        <title>Transcriptome sequencing and comparative analysis of cucumber flowers with different sex types.</title>
        <authorList>
            <person name="Guo S."/>
            <person name="Zheng Y."/>
            <person name="Joung J.G."/>
            <person name="Liu S."/>
            <person name="Zhang Z."/>
            <person name="Crasta O.R."/>
            <person name="Sobral B.W."/>
            <person name="Xu Y."/>
            <person name="Huang S."/>
            <person name="Fei Z."/>
        </authorList>
    </citation>
    <scope>NUCLEOTIDE SEQUENCE [LARGE SCALE GENOMIC DNA]</scope>
    <source>
        <strain evidence="19">cv. 9930</strain>
    </source>
</reference>
<keyword evidence="19" id="KW-1185">Reference proteome</keyword>
<accession>A0A0A0L037</accession>
<keyword evidence="4 15" id="KW-0812">Transmembrane</keyword>
<feature type="disulfide bond" evidence="14">
    <location>
        <begin position="739"/>
        <end position="794"/>
    </location>
</feature>
<evidence type="ECO:0000256" key="16">
    <source>
        <dbReference type="SAM" id="SignalP"/>
    </source>
</evidence>
<organism evidence="18 19">
    <name type="scientific">Cucumis sativus</name>
    <name type="common">Cucumber</name>
    <dbReference type="NCBI Taxonomy" id="3659"/>
    <lineage>
        <taxon>Eukaryota</taxon>
        <taxon>Viridiplantae</taxon>
        <taxon>Streptophyta</taxon>
        <taxon>Embryophyta</taxon>
        <taxon>Tracheophyta</taxon>
        <taxon>Spermatophyta</taxon>
        <taxon>Magnoliopsida</taxon>
        <taxon>eudicotyledons</taxon>
        <taxon>Gunneridae</taxon>
        <taxon>Pentapetalae</taxon>
        <taxon>rosids</taxon>
        <taxon>fabids</taxon>
        <taxon>Cucurbitales</taxon>
        <taxon>Cucurbitaceae</taxon>
        <taxon>Benincaseae</taxon>
        <taxon>Cucumis</taxon>
    </lineage>
</organism>
<evidence type="ECO:0000256" key="15">
    <source>
        <dbReference type="SAM" id="Phobius"/>
    </source>
</evidence>
<evidence type="ECO:0000256" key="13">
    <source>
        <dbReference type="PIRNR" id="PIRNR037090"/>
    </source>
</evidence>
<proteinExistence type="inferred from homology"/>
<dbReference type="FunFam" id="1.10.287.70:FF:000172">
    <property type="entry name" value="Glutamate receptor"/>
    <property type="match status" value="1"/>
</dbReference>
<feature type="signal peptide" evidence="16">
    <location>
        <begin position="1"/>
        <end position="19"/>
    </location>
</feature>
<dbReference type="InterPro" id="IPR028082">
    <property type="entry name" value="Peripla_BP_I"/>
</dbReference>
<evidence type="ECO:0000256" key="11">
    <source>
        <dbReference type="ARBA" id="ARBA00023286"/>
    </source>
</evidence>
<dbReference type="PIRSF" id="PIRSF037090">
    <property type="entry name" value="Iontro_Glu-like_rcpt_pln"/>
    <property type="match status" value="1"/>
</dbReference>
<comment type="similarity">
    <text evidence="2 13">Belongs to the glutamate-gated ion channel (TC 1.A.10.1) family.</text>
</comment>
<protein>
    <recommendedName>
        <fullName evidence="13">Glutamate receptor</fullName>
    </recommendedName>
</protein>
<keyword evidence="11 13" id="KW-1071">Ligand-gated ion channel</keyword>
<evidence type="ECO:0000256" key="6">
    <source>
        <dbReference type="ARBA" id="ARBA00022989"/>
    </source>
</evidence>
<feature type="transmembrane region" description="Helical" evidence="15">
    <location>
        <begin position="634"/>
        <end position="652"/>
    </location>
</feature>